<comment type="caution">
    <text evidence="2">The sequence shown here is derived from an EMBL/GenBank/DDBJ whole genome shotgun (WGS) entry which is preliminary data.</text>
</comment>
<dbReference type="EMBL" id="APLF01000002">
    <property type="protein sequence ID" value="EMY82456.1"/>
    <property type="molecule type" value="Genomic_DNA"/>
</dbReference>
<keyword evidence="3" id="KW-1185">Reference proteome</keyword>
<evidence type="ECO:0000256" key="1">
    <source>
        <dbReference type="SAM" id="Phobius"/>
    </source>
</evidence>
<dbReference type="Proteomes" id="UP000012317">
    <property type="component" value="Unassembled WGS sequence"/>
</dbReference>
<dbReference type="RefSeq" id="WP_003435685.1">
    <property type="nucleotide sequence ID" value="NZ_APLF01000002.1"/>
</dbReference>
<feature type="transmembrane region" description="Helical" evidence="1">
    <location>
        <begin position="98"/>
        <end position="116"/>
    </location>
</feature>
<evidence type="ECO:0000313" key="2">
    <source>
        <dbReference type="EMBL" id="EMY82456.1"/>
    </source>
</evidence>
<proteinExistence type="predicted"/>
<evidence type="ECO:0000313" key="3">
    <source>
        <dbReference type="Proteomes" id="UP000012317"/>
    </source>
</evidence>
<feature type="transmembrane region" description="Helical" evidence="1">
    <location>
        <begin position="122"/>
        <end position="150"/>
    </location>
</feature>
<name>N1WQA5_9FLAO</name>
<keyword evidence="1" id="KW-0812">Transmembrane</keyword>
<organism evidence="2 3">
    <name type="scientific">Psychroflexus gondwanensis ACAM 44</name>
    <dbReference type="NCBI Taxonomy" id="1189619"/>
    <lineage>
        <taxon>Bacteria</taxon>
        <taxon>Pseudomonadati</taxon>
        <taxon>Bacteroidota</taxon>
        <taxon>Flavobacteriia</taxon>
        <taxon>Flavobacteriales</taxon>
        <taxon>Flavobacteriaceae</taxon>
        <taxon>Psychroflexus</taxon>
    </lineage>
</organism>
<keyword evidence="1" id="KW-0472">Membrane</keyword>
<sequence>MRDFPNSFDSFLKKHNLSNDVSKSAFFKLVKEDVILRNDFAYLSLIDDLEIFFDYKLILDKKIDHYFPKRGRHKKWKRFQESSKLIIADLTGNKIKSLIFFVMFFIMLFLLVDFMINTRDLFAFAIMHPGTFTIPLLLIIFSIIGLNQIVKKIGLNKRFPLNYRDETMKGLAFKILTDNRNNIKYDFENFYDDKFELLKKAQMNRELE</sequence>
<reference evidence="2 3" key="1">
    <citation type="journal article" date="2014" name="Genome Biol. Evol.">
        <title>Extensive gene acquisition in the extremely psychrophilic bacterial species Psychroflexus torquis and the link to sea-ice ecosystem specialism.</title>
        <authorList>
            <person name="Feng S."/>
            <person name="Powell S.M."/>
            <person name="Wilson R."/>
            <person name="Bowman J.P."/>
        </authorList>
    </citation>
    <scope>NUCLEOTIDE SEQUENCE [LARGE SCALE GENOMIC DNA]</scope>
    <source>
        <strain evidence="2 3">ACAM 44</strain>
    </source>
</reference>
<keyword evidence="1" id="KW-1133">Transmembrane helix</keyword>
<protein>
    <submittedName>
        <fullName evidence="2">Uncharacterized protein</fullName>
    </submittedName>
</protein>
<accession>N1WQA5</accession>
<gene>
    <name evidence="2" type="ORF">pgond44_02123</name>
</gene>
<dbReference type="AlphaFoldDB" id="N1WQA5"/>